<evidence type="ECO:0000313" key="6">
    <source>
        <dbReference type="Proteomes" id="UP001175211"/>
    </source>
</evidence>
<keyword evidence="3" id="KW-0067">ATP-binding</keyword>
<keyword evidence="6" id="KW-1185">Reference proteome</keyword>
<dbReference type="GO" id="GO:0005524">
    <property type="term" value="F:ATP binding"/>
    <property type="evidence" value="ECO:0007669"/>
    <property type="project" value="UniProtKB-KW"/>
</dbReference>
<evidence type="ECO:0000313" key="5">
    <source>
        <dbReference type="EMBL" id="KAK0447457.1"/>
    </source>
</evidence>
<dbReference type="GO" id="GO:0004674">
    <property type="term" value="F:protein serine/threonine kinase activity"/>
    <property type="evidence" value="ECO:0007669"/>
    <property type="project" value="UniProtKB-KW"/>
</dbReference>
<accession>A0AA39JRA8</accession>
<dbReference type="SUPFAM" id="SSF56112">
    <property type="entry name" value="Protein kinase-like (PK-like)"/>
    <property type="match status" value="1"/>
</dbReference>
<keyword evidence="5" id="KW-0808">Transferase</keyword>
<evidence type="ECO:0000256" key="1">
    <source>
        <dbReference type="ARBA" id="ARBA00022527"/>
    </source>
</evidence>
<dbReference type="Gene3D" id="1.10.510.10">
    <property type="entry name" value="Transferase(Phosphotransferase) domain 1"/>
    <property type="match status" value="1"/>
</dbReference>
<reference evidence="5" key="1">
    <citation type="submission" date="2023-06" db="EMBL/GenBank/DDBJ databases">
        <authorList>
            <consortium name="Lawrence Berkeley National Laboratory"/>
            <person name="Ahrendt S."/>
            <person name="Sahu N."/>
            <person name="Indic B."/>
            <person name="Wong-Bajracharya J."/>
            <person name="Merenyi Z."/>
            <person name="Ke H.-M."/>
            <person name="Monk M."/>
            <person name="Kocsube S."/>
            <person name="Drula E."/>
            <person name="Lipzen A."/>
            <person name="Balint B."/>
            <person name="Henrissat B."/>
            <person name="Andreopoulos B."/>
            <person name="Martin F.M."/>
            <person name="Harder C.B."/>
            <person name="Rigling D."/>
            <person name="Ford K.L."/>
            <person name="Foster G.D."/>
            <person name="Pangilinan J."/>
            <person name="Papanicolaou A."/>
            <person name="Barry K."/>
            <person name="LaButti K."/>
            <person name="Viragh M."/>
            <person name="Koriabine M."/>
            <person name="Yan M."/>
            <person name="Riley R."/>
            <person name="Champramary S."/>
            <person name="Plett K.L."/>
            <person name="Tsai I.J."/>
            <person name="Slot J."/>
            <person name="Sipos G."/>
            <person name="Plett J."/>
            <person name="Nagy L.G."/>
            <person name="Grigoriev I.V."/>
        </authorList>
    </citation>
    <scope>NUCLEOTIDE SEQUENCE</scope>
    <source>
        <strain evidence="5">CCBAS 213</strain>
    </source>
</reference>
<proteinExistence type="predicted"/>
<sequence length="211" mass="24339">MHLVPAHEFLPIHIVKRILRHTLKGLEASHHHGIVHTGGHLQLVFCLDNHKYYSFQSDLKPDNIRVPFDDKFTAEILDEWVRAHPPRIYPPTKKLAGRTFKLADFSNAQLCDDHTTDHITPLGLRPPEIMLGGPWDETVDIWTFGCIVFTLLTRLSLLYTGVEPRFRYLYPAGTDFSDPDVQHIHVLFQTAYFTQQIFPPALLEIYPHSAR</sequence>
<feature type="domain" description="Protein kinase" evidence="4">
    <location>
        <begin position="1"/>
        <end position="211"/>
    </location>
</feature>
<organism evidence="5 6">
    <name type="scientific">Armillaria tabescens</name>
    <name type="common">Ringless honey mushroom</name>
    <name type="synonym">Agaricus tabescens</name>
    <dbReference type="NCBI Taxonomy" id="1929756"/>
    <lineage>
        <taxon>Eukaryota</taxon>
        <taxon>Fungi</taxon>
        <taxon>Dikarya</taxon>
        <taxon>Basidiomycota</taxon>
        <taxon>Agaricomycotina</taxon>
        <taxon>Agaricomycetes</taxon>
        <taxon>Agaricomycetidae</taxon>
        <taxon>Agaricales</taxon>
        <taxon>Marasmiineae</taxon>
        <taxon>Physalacriaceae</taxon>
        <taxon>Desarmillaria</taxon>
    </lineage>
</organism>
<gene>
    <name evidence="5" type="ORF">EV420DRAFT_1647785</name>
</gene>
<dbReference type="EMBL" id="JAUEPS010000044">
    <property type="protein sequence ID" value="KAK0447457.1"/>
    <property type="molecule type" value="Genomic_DNA"/>
</dbReference>
<dbReference type="InterPro" id="IPR011009">
    <property type="entry name" value="Kinase-like_dom_sf"/>
</dbReference>
<dbReference type="Proteomes" id="UP001175211">
    <property type="component" value="Unassembled WGS sequence"/>
</dbReference>
<evidence type="ECO:0000256" key="2">
    <source>
        <dbReference type="ARBA" id="ARBA00022741"/>
    </source>
</evidence>
<comment type="caution">
    <text evidence="5">The sequence shown here is derived from an EMBL/GenBank/DDBJ whole genome shotgun (WGS) entry which is preliminary data.</text>
</comment>
<dbReference type="InterPro" id="IPR000719">
    <property type="entry name" value="Prot_kinase_dom"/>
</dbReference>
<keyword evidence="2" id="KW-0547">Nucleotide-binding</keyword>
<keyword evidence="1" id="KW-0723">Serine/threonine-protein kinase</keyword>
<keyword evidence="5" id="KW-0418">Kinase</keyword>
<evidence type="ECO:0000256" key="3">
    <source>
        <dbReference type="ARBA" id="ARBA00022840"/>
    </source>
</evidence>
<name>A0AA39JRA8_ARMTA</name>
<dbReference type="AlphaFoldDB" id="A0AA39JRA8"/>
<dbReference type="PROSITE" id="PS50011">
    <property type="entry name" value="PROTEIN_KINASE_DOM"/>
    <property type="match status" value="1"/>
</dbReference>
<dbReference type="PANTHER" id="PTHR24055">
    <property type="entry name" value="MITOGEN-ACTIVATED PROTEIN KINASE"/>
    <property type="match status" value="1"/>
</dbReference>
<dbReference type="GeneID" id="85361627"/>
<dbReference type="RefSeq" id="XP_060326178.1">
    <property type="nucleotide sequence ID" value="XM_060478079.1"/>
</dbReference>
<dbReference type="InterPro" id="IPR050117">
    <property type="entry name" value="MAPK"/>
</dbReference>
<evidence type="ECO:0000259" key="4">
    <source>
        <dbReference type="PROSITE" id="PS50011"/>
    </source>
</evidence>
<protein>
    <submittedName>
        <fullName evidence="5">Kinase-like domain-containing protein</fullName>
    </submittedName>
</protein>